<evidence type="ECO:0000256" key="1">
    <source>
        <dbReference type="SAM" id="MobiDB-lite"/>
    </source>
</evidence>
<dbReference type="AlphaFoldDB" id="A0A9W8TT43"/>
<feature type="region of interest" description="Disordered" evidence="1">
    <location>
        <begin position="44"/>
        <end position="63"/>
    </location>
</feature>
<feature type="domain" description="DUF6699" evidence="2">
    <location>
        <begin position="174"/>
        <end position="267"/>
    </location>
</feature>
<comment type="caution">
    <text evidence="3">The sequence shown here is derived from an EMBL/GenBank/DDBJ whole genome shotgun (WGS) entry which is preliminary data.</text>
</comment>
<gene>
    <name evidence="3" type="ORF">DFH05DRAFT_527242</name>
</gene>
<feature type="region of interest" description="Disordered" evidence="1">
    <location>
        <begin position="1"/>
        <end position="22"/>
    </location>
</feature>
<evidence type="ECO:0000313" key="3">
    <source>
        <dbReference type="EMBL" id="KAJ3739150.1"/>
    </source>
</evidence>
<sequence>MFPRRYTSQTSSSSPYTASPSSHTILNCASPMSVSSPALYPNTSPMPRNFHRENSNSQSEGMWGVSRSEWSVRALAESGQANGSGTVNGLISHMVPEVPQSQIMTPENGVAPSRRTWRTVPLPSQSTILGRSEITLNPALIFEGNFGGRVMLPMDVATMSVPAILQLAIDPTARGEWATNPPLPSINLIHPALPWSITVHATVTFVTMSDVFSAICQSLQLPLHEEYWSFCVGLGNGHRGNPERHGRTLKRLHLLQGKTIFAGLYRTAAEVVLGGDIWRMNFI</sequence>
<reference evidence="3 4" key="1">
    <citation type="journal article" date="2023" name="Proc. Natl. Acad. Sci. U.S.A.">
        <title>A global phylogenomic analysis of the shiitake genus Lentinula.</title>
        <authorList>
            <person name="Sierra-Patev S."/>
            <person name="Min B."/>
            <person name="Naranjo-Ortiz M."/>
            <person name="Looney B."/>
            <person name="Konkel Z."/>
            <person name="Slot J.C."/>
            <person name="Sakamoto Y."/>
            <person name="Steenwyk J.L."/>
            <person name="Rokas A."/>
            <person name="Carro J."/>
            <person name="Camarero S."/>
            <person name="Ferreira P."/>
            <person name="Molpeceres G."/>
            <person name="Ruiz-Duenas F.J."/>
            <person name="Serrano A."/>
            <person name="Henrissat B."/>
            <person name="Drula E."/>
            <person name="Hughes K.W."/>
            <person name="Mata J.L."/>
            <person name="Ishikawa N.K."/>
            <person name="Vargas-Isla R."/>
            <person name="Ushijima S."/>
            <person name="Smith C.A."/>
            <person name="Donoghue J."/>
            <person name="Ahrendt S."/>
            <person name="Andreopoulos W."/>
            <person name="He G."/>
            <person name="LaButti K."/>
            <person name="Lipzen A."/>
            <person name="Ng V."/>
            <person name="Riley R."/>
            <person name="Sandor L."/>
            <person name="Barry K."/>
            <person name="Martinez A.T."/>
            <person name="Xiao Y."/>
            <person name="Gibbons J.G."/>
            <person name="Terashima K."/>
            <person name="Grigoriev I.V."/>
            <person name="Hibbett D."/>
        </authorList>
    </citation>
    <scope>NUCLEOTIDE SEQUENCE [LARGE SCALE GENOMIC DNA]</scope>
    <source>
        <strain evidence="3 4">TFB7810</strain>
    </source>
</reference>
<dbReference type="Proteomes" id="UP001142393">
    <property type="component" value="Unassembled WGS sequence"/>
</dbReference>
<evidence type="ECO:0000313" key="4">
    <source>
        <dbReference type="Proteomes" id="UP001142393"/>
    </source>
</evidence>
<evidence type="ECO:0000259" key="2">
    <source>
        <dbReference type="Pfam" id="PF20415"/>
    </source>
</evidence>
<dbReference type="EMBL" id="JANVFU010000019">
    <property type="protein sequence ID" value="KAJ3739150.1"/>
    <property type="molecule type" value="Genomic_DNA"/>
</dbReference>
<protein>
    <recommendedName>
        <fullName evidence="2">DUF6699 domain-containing protein</fullName>
    </recommendedName>
</protein>
<keyword evidence="4" id="KW-1185">Reference proteome</keyword>
<name>A0A9W8TT43_9AGAR</name>
<organism evidence="3 4">
    <name type="scientific">Lentinula detonsa</name>
    <dbReference type="NCBI Taxonomy" id="2804962"/>
    <lineage>
        <taxon>Eukaryota</taxon>
        <taxon>Fungi</taxon>
        <taxon>Dikarya</taxon>
        <taxon>Basidiomycota</taxon>
        <taxon>Agaricomycotina</taxon>
        <taxon>Agaricomycetes</taxon>
        <taxon>Agaricomycetidae</taxon>
        <taxon>Agaricales</taxon>
        <taxon>Marasmiineae</taxon>
        <taxon>Omphalotaceae</taxon>
        <taxon>Lentinula</taxon>
    </lineage>
</organism>
<proteinExistence type="predicted"/>
<dbReference type="InterPro" id="IPR046522">
    <property type="entry name" value="DUF6699"/>
</dbReference>
<accession>A0A9W8TT43</accession>
<dbReference type="Pfam" id="PF20415">
    <property type="entry name" value="DUF6699"/>
    <property type="match status" value="1"/>
</dbReference>